<dbReference type="Proteomes" id="UP000192678">
    <property type="component" value="Unassembled WGS sequence"/>
</dbReference>
<organism evidence="1 2">
    <name type="scientific">Pedobacter nyackensis</name>
    <dbReference type="NCBI Taxonomy" id="475255"/>
    <lineage>
        <taxon>Bacteria</taxon>
        <taxon>Pseudomonadati</taxon>
        <taxon>Bacteroidota</taxon>
        <taxon>Sphingobacteriia</taxon>
        <taxon>Sphingobacteriales</taxon>
        <taxon>Sphingobacteriaceae</taxon>
        <taxon>Pedobacter</taxon>
    </lineage>
</organism>
<gene>
    <name evidence="1" type="ORF">SAMN04488101_1176</name>
</gene>
<dbReference type="AlphaFoldDB" id="A0A1W2EXR8"/>
<dbReference type="RefSeq" id="WP_159452719.1">
    <property type="nucleotide sequence ID" value="NZ_FWYB01000017.1"/>
</dbReference>
<dbReference type="SUPFAM" id="SSF48452">
    <property type="entry name" value="TPR-like"/>
    <property type="match status" value="1"/>
</dbReference>
<dbReference type="STRING" id="475255.SAMN04488101_1176"/>
<accession>A0A1W2EXR8</accession>
<dbReference type="EMBL" id="FWYB01000017">
    <property type="protein sequence ID" value="SMD14016.1"/>
    <property type="molecule type" value="Genomic_DNA"/>
</dbReference>
<dbReference type="Gene3D" id="1.25.40.390">
    <property type="match status" value="1"/>
</dbReference>
<dbReference type="PROSITE" id="PS51257">
    <property type="entry name" value="PROKAR_LIPOPROTEIN"/>
    <property type="match status" value="1"/>
</dbReference>
<dbReference type="Pfam" id="PF12771">
    <property type="entry name" value="SusD-like_2"/>
    <property type="match status" value="1"/>
</dbReference>
<reference evidence="1 2" key="1">
    <citation type="submission" date="2017-04" db="EMBL/GenBank/DDBJ databases">
        <authorList>
            <person name="Afonso C.L."/>
            <person name="Miller P.J."/>
            <person name="Scott M.A."/>
            <person name="Spackman E."/>
            <person name="Goraichik I."/>
            <person name="Dimitrov K.M."/>
            <person name="Suarez D.L."/>
            <person name="Swayne D.E."/>
        </authorList>
    </citation>
    <scope>NUCLEOTIDE SEQUENCE [LARGE SCALE GENOMIC DNA]</scope>
    <source>
        <strain evidence="1 2">DSM 19625</strain>
    </source>
</reference>
<proteinExistence type="predicted"/>
<evidence type="ECO:0000313" key="2">
    <source>
        <dbReference type="Proteomes" id="UP000192678"/>
    </source>
</evidence>
<dbReference type="OrthoDB" id="9766256at2"/>
<dbReference type="InterPro" id="IPR011990">
    <property type="entry name" value="TPR-like_helical_dom_sf"/>
</dbReference>
<name>A0A1W2EXR8_9SPHI</name>
<protein>
    <submittedName>
        <fullName evidence="1">Starch-binding associating with outer membrane</fullName>
    </submittedName>
</protein>
<evidence type="ECO:0000313" key="1">
    <source>
        <dbReference type="EMBL" id="SMD14016.1"/>
    </source>
</evidence>
<keyword evidence="2" id="KW-1185">Reference proteome</keyword>
<sequence length="484" mass="54365">MNIKYLYTKIAAFLIAVPMLFAGCTKSFEELRIDPEGVLSAQPSSFLSNALYRANSTFIYRGQSINNQLMQVTAGRTADNEIHRYVLKPLIYDQLWLTYSQIANIEEMLNLSIKIGDKNYTAIAYTLKAYMVSILTDTHGDIPFTEAFKGNQGIIRPVFDEQKLIYDTLLDNLETANGLYDLTKVLSGEDILFSANTSAANIIKWKKFTNALHIRLLMRVAHKSQVYEQKLRDILADPATYPLMSSVAESAVIYHTNIAPNLNPFYNTTDLVFSSSVGFTEFFVNSMNVIGDPRLPLWATKVSGTYRGVPTAYPFEDQDLVSGSSWSTYVNTLKKSNLFGSIIQYAEQEFILAEACLKGYMNDDAKKHYDNGVKASCNHWGIATADIPAAFLSNPAIVYNGTLEQIITQKYYALFMNDFQQWFEYRRTGFPVLGSGPSAQNNGVLPVRIPYPTDIAAYNAVNYAAVVARNGKDDLNTKVWWQKP</sequence>
<dbReference type="InterPro" id="IPR041662">
    <property type="entry name" value="SusD-like_2"/>
</dbReference>